<sequence length="85" mass="10242">MAMKHDDDFVRGIRLVQLDYETGVYIDEYSSVRAFAQDYDIDLKNLYRHIHREDSLFIRLKKHKLLLMKKSKYVAFKKVIDEGLF</sequence>
<gene>
    <name evidence="1" type="ORF">H8718_06315</name>
</gene>
<reference evidence="1" key="1">
    <citation type="submission" date="2020-08" db="EMBL/GenBank/DDBJ databases">
        <title>Genome public.</title>
        <authorList>
            <person name="Liu C."/>
            <person name="Sun Q."/>
        </authorList>
    </citation>
    <scope>NUCLEOTIDE SEQUENCE</scope>
    <source>
        <strain evidence="1">NSJ-12</strain>
    </source>
</reference>
<accession>A0A926EIF6</accession>
<dbReference type="EMBL" id="JACRSY010000008">
    <property type="protein sequence ID" value="MBC8579150.1"/>
    <property type="molecule type" value="Genomic_DNA"/>
</dbReference>
<dbReference type="Proteomes" id="UP000655830">
    <property type="component" value="Unassembled WGS sequence"/>
</dbReference>
<dbReference type="RefSeq" id="WP_249332304.1">
    <property type="nucleotide sequence ID" value="NZ_JACRSY010000008.1"/>
</dbReference>
<keyword evidence="2" id="KW-1185">Reference proteome</keyword>
<dbReference type="AlphaFoldDB" id="A0A926EIF6"/>
<protein>
    <submittedName>
        <fullName evidence="1">Uncharacterized protein</fullName>
    </submittedName>
</protein>
<evidence type="ECO:0000313" key="2">
    <source>
        <dbReference type="Proteomes" id="UP000655830"/>
    </source>
</evidence>
<comment type="caution">
    <text evidence="1">The sequence shown here is derived from an EMBL/GenBank/DDBJ whole genome shotgun (WGS) entry which is preliminary data.</text>
</comment>
<proteinExistence type="predicted"/>
<organism evidence="1 2">
    <name type="scientific">Zhenhengia yiwuensis</name>
    <dbReference type="NCBI Taxonomy" id="2763666"/>
    <lineage>
        <taxon>Bacteria</taxon>
        <taxon>Bacillati</taxon>
        <taxon>Bacillota</taxon>
        <taxon>Clostridia</taxon>
        <taxon>Lachnospirales</taxon>
        <taxon>Lachnospiraceae</taxon>
        <taxon>Zhenhengia</taxon>
    </lineage>
</organism>
<evidence type="ECO:0000313" key="1">
    <source>
        <dbReference type="EMBL" id="MBC8579150.1"/>
    </source>
</evidence>
<name>A0A926EIF6_9FIRM</name>